<keyword evidence="3" id="KW-0786">Thiamine pyrophosphate</keyword>
<feature type="domain" description="Transketolase N-terminal" evidence="4">
    <location>
        <begin position="1"/>
        <end position="60"/>
    </location>
</feature>
<name>A0A0G1X4X3_UNCK3</name>
<evidence type="ECO:0000256" key="1">
    <source>
        <dbReference type="ARBA" id="ARBA00001964"/>
    </source>
</evidence>
<proteinExistence type="inferred from homology"/>
<comment type="similarity">
    <text evidence="2">Belongs to the transketolase family.</text>
</comment>
<evidence type="ECO:0000313" key="6">
    <source>
        <dbReference type="Proteomes" id="UP000034913"/>
    </source>
</evidence>
<dbReference type="Proteomes" id="UP000034913">
    <property type="component" value="Unassembled WGS sequence"/>
</dbReference>
<dbReference type="PANTHER" id="PTHR47514:SF1">
    <property type="entry name" value="TRANSKETOLASE N-TERMINAL SECTION-RELATED"/>
    <property type="match status" value="1"/>
</dbReference>
<evidence type="ECO:0000256" key="3">
    <source>
        <dbReference type="ARBA" id="ARBA00023052"/>
    </source>
</evidence>
<dbReference type="InterPro" id="IPR029061">
    <property type="entry name" value="THDP-binding"/>
</dbReference>
<feature type="non-terminal residue" evidence="5">
    <location>
        <position position="1"/>
    </location>
</feature>
<evidence type="ECO:0000256" key="2">
    <source>
        <dbReference type="ARBA" id="ARBA00007131"/>
    </source>
</evidence>
<organism evidence="5 6">
    <name type="scientific">candidate division Kazan bacterium GW2011_GWB1_52_7</name>
    <dbReference type="NCBI Taxonomy" id="1620414"/>
    <lineage>
        <taxon>Bacteria</taxon>
        <taxon>Bacteria division Kazan-3B-28</taxon>
    </lineage>
</organism>
<comment type="cofactor">
    <cofactor evidence="1">
        <name>thiamine diphosphate</name>
        <dbReference type="ChEBI" id="CHEBI:58937"/>
    </cofactor>
</comment>
<sequence>AFGWHVIHIDGHNIQEIIDATNHAKAVYEDPTLIIAHTIPGRGVEFMEREFEWHGKPPKAGAESAEALKEIRTLGGKIRSEHE</sequence>
<dbReference type="Gene3D" id="3.40.50.970">
    <property type="match status" value="1"/>
</dbReference>
<reference evidence="5 6" key="1">
    <citation type="journal article" date="2015" name="Nature">
        <title>rRNA introns, odd ribosomes, and small enigmatic genomes across a large radiation of phyla.</title>
        <authorList>
            <person name="Brown C.T."/>
            <person name="Hug L.A."/>
            <person name="Thomas B.C."/>
            <person name="Sharon I."/>
            <person name="Castelle C.J."/>
            <person name="Singh A."/>
            <person name="Wilkins M.J."/>
            <person name="Williams K.H."/>
            <person name="Banfield J.F."/>
        </authorList>
    </citation>
    <scope>NUCLEOTIDE SEQUENCE [LARGE SCALE GENOMIC DNA]</scope>
</reference>
<evidence type="ECO:0000313" key="5">
    <source>
        <dbReference type="EMBL" id="KKW26178.1"/>
    </source>
</evidence>
<dbReference type="SUPFAM" id="SSF52518">
    <property type="entry name" value="Thiamin diphosphate-binding fold (THDP-binding)"/>
    <property type="match status" value="1"/>
</dbReference>
<dbReference type="AlphaFoldDB" id="A0A0G1X4X3"/>
<dbReference type="InterPro" id="IPR005474">
    <property type="entry name" value="Transketolase_N"/>
</dbReference>
<dbReference type="PANTHER" id="PTHR47514">
    <property type="entry name" value="TRANSKETOLASE N-TERMINAL SECTION-RELATED"/>
    <property type="match status" value="1"/>
</dbReference>
<dbReference type="EMBL" id="LCRB01000016">
    <property type="protein sequence ID" value="KKW26178.1"/>
    <property type="molecule type" value="Genomic_DNA"/>
</dbReference>
<comment type="caution">
    <text evidence="5">The sequence shown here is derived from an EMBL/GenBank/DDBJ whole genome shotgun (WGS) entry which is preliminary data.</text>
</comment>
<gene>
    <name evidence="5" type="ORF">VF00_C0016G0016</name>
</gene>
<protein>
    <submittedName>
        <fullName evidence="5">Transketolase domain protein</fullName>
    </submittedName>
</protein>
<evidence type="ECO:0000259" key="4">
    <source>
        <dbReference type="Pfam" id="PF00456"/>
    </source>
</evidence>
<dbReference type="Pfam" id="PF00456">
    <property type="entry name" value="Transketolase_N"/>
    <property type="match status" value="1"/>
</dbReference>
<accession>A0A0G1X4X3</accession>